<name>A0A4S2HDF2_9PROT</name>
<proteinExistence type="predicted"/>
<dbReference type="InterPro" id="IPR049492">
    <property type="entry name" value="BD-FAE-like_dom"/>
</dbReference>
<dbReference type="InterPro" id="IPR029058">
    <property type="entry name" value="AB_hydrolase_fold"/>
</dbReference>
<sequence>MRPVLTLLTGWALAGACATTAPETAPVSGGTIERPISFSELLERARASADVRIAYGEGDLEYGELWLPDGPGPHPVVAMIHGGCWQASLPGTILQDYLAEDLRAHGVAVWNIEYARIGHEDGAYPGTFEDIAAGIDHLRVLAGPYGLDLDRLVFTGHSAGGHLALWAAARGALEPGSALYREDPLLPDGVITLAGINDLEDYRAHGLGRCGEPGTVDALGGAEAAMDDEVYAQISPAQLLPFGVEQIIISGEVDPIVPPVLGDRYVLLARAAGESARAVALEAAGHFELIDPTAPAWPAIRAEIDRLLAPER</sequence>
<protein>
    <submittedName>
        <fullName evidence="3">Alpha/beta hydrolase</fullName>
    </submittedName>
</protein>
<evidence type="ECO:0000259" key="2">
    <source>
        <dbReference type="Pfam" id="PF20434"/>
    </source>
</evidence>
<dbReference type="EMBL" id="SRXV01000001">
    <property type="protein sequence ID" value="TGY94077.1"/>
    <property type="molecule type" value="Genomic_DNA"/>
</dbReference>
<gene>
    <name evidence="3" type="ORF">E5162_01995</name>
</gene>
<keyword evidence="4" id="KW-1185">Reference proteome</keyword>
<feature type="domain" description="BD-FAE-like" evidence="2">
    <location>
        <begin position="71"/>
        <end position="259"/>
    </location>
</feature>
<dbReference type="AlphaFoldDB" id="A0A4S2HDF2"/>
<dbReference type="Gene3D" id="3.40.50.1820">
    <property type="entry name" value="alpha/beta hydrolase"/>
    <property type="match status" value="1"/>
</dbReference>
<comment type="caution">
    <text evidence="3">The sequence shown here is derived from an EMBL/GenBank/DDBJ whole genome shotgun (WGS) entry which is preliminary data.</text>
</comment>
<organism evidence="3 4">
    <name type="scientific">Marinicauda pacifica</name>
    <dbReference type="NCBI Taxonomy" id="1133559"/>
    <lineage>
        <taxon>Bacteria</taxon>
        <taxon>Pseudomonadati</taxon>
        <taxon>Pseudomonadota</taxon>
        <taxon>Alphaproteobacteria</taxon>
        <taxon>Maricaulales</taxon>
        <taxon>Maricaulaceae</taxon>
        <taxon>Marinicauda</taxon>
    </lineage>
</organism>
<dbReference type="PANTHER" id="PTHR48081:SF33">
    <property type="entry name" value="KYNURENINE FORMAMIDASE"/>
    <property type="match status" value="1"/>
</dbReference>
<evidence type="ECO:0000313" key="4">
    <source>
        <dbReference type="Proteomes" id="UP000305451"/>
    </source>
</evidence>
<dbReference type="GO" id="GO:0016787">
    <property type="term" value="F:hydrolase activity"/>
    <property type="evidence" value="ECO:0007669"/>
    <property type="project" value="UniProtKB-KW"/>
</dbReference>
<dbReference type="Pfam" id="PF20434">
    <property type="entry name" value="BD-FAE"/>
    <property type="match status" value="1"/>
</dbReference>
<dbReference type="PANTHER" id="PTHR48081">
    <property type="entry name" value="AB HYDROLASE SUPERFAMILY PROTEIN C4A8.06C"/>
    <property type="match status" value="1"/>
</dbReference>
<dbReference type="RefSeq" id="WP_135943272.1">
    <property type="nucleotide sequence ID" value="NZ_BMEI01000001.1"/>
</dbReference>
<reference evidence="3 4" key="1">
    <citation type="journal article" date="2013" name="Int. J. Syst. Evol. Microbiol.">
        <title>Marinicauda pacifica gen. nov., sp. nov., a prosthecate alphaproteobacterium of the family Hyphomonadaceae isolated from deep seawater.</title>
        <authorList>
            <person name="Zhang X.Y."/>
            <person name="Li G.W."/>
            <person name="Wang C.S."/>
            <person name="Zhang Y.J."/>
            <person name="Xu X.W."/>
            <person name="Li H."/>
            <person name="Liu A."/>
            <person name="Liu C."/>
            <person name="Xie B.B."/>
            <person name="Qin Q.L."/>
            <person name="Xu Z."/>
            <person name="Chen X.L."/>
            <person name="Zhou B.C."/>
            <person name="Zhang Y.Z."/>
        </authorList>
    </citation>
    <scope>NUCLEOTIDE SEQUENCE [LARGE SCALE GENOMIC DNA]</scope>
    <source>
        <strain evidence="3 4">P-1 km-3</strain>
    </source>
</reference>
<dbReference type="OrthoDB" id="9771666at2"/>
<dbReference type="InterPro" id="IPR050300">
    <property type="entry name" value="GDXG_lipolytic_enzyme"/>
</dbReference>
<dbReference type="Proteomes" id="UP000305451">
    <property type="component" value="Unassembled WGS sequence"/>
</dbReference>
<keyword evidence="1 3" id="KW-0378">Hydrolase</keyword>
<evidence type="ECO:0000313" key="3">
    <source>
        <dbReference type="EMBL" id="TGY94077.1"/>
    </source>
</evidence>
<evidence type="ECO:0000256" key="1">
    <source>
        <dbReference type="ARBA" id="ARBA00022801"/>
    </source>
</evidence>
<accession>A0A4S2HDF2</accession>
<dbReference type="PROSITE" id="PS51257">
    <property type="entry name" value="PROKAR_LIPOPROTEIN"/>
    <property type="match status" value="1"/>
</dbReference>
<dbReference type="SUPFAM" id="SSF53474">
    <property type="entry name" value="alpha/beta-Hydrolases"/>
    <property type="match status" value="1"/>
</dbReference>